<evidence type="ECO:0000313" key="2">
    <source>
        <dbReference type="Proteomes" id="UP000054144"/>
    </source>
</evidence>
<keyword evidence="2" id="KW-1185">Reference proteome</keyword>
<evidence type="ECO:0000313" key="1">
    <source>
        <dbReference type="EMBL" id="KIY43024.1"/>
    </source>
</evidence>
<dbReference type="AlphaFoldDB" id="A0A0D7A0U3"/>
<proteinExistence type="predicted"/>
<protein>
    <submittedName>
        <fullName evidence="1">Uncharacterized protein</fullName>
    </submittedName>
</protein>
<dbReference type="EMBL" id="KN882144">
    <property type="protein sequence ID" value="KIY43024.1"/>
    <property type="molecule type" value="Genomic_DNA"/>
</dbReference>
<sequence length="280" mass="32471">MSVATVTEPLWFLVLYLANMPRAPAPLQAHATSPALMITKPFAPRESTGLPTMQVIKETIESGRWRATPETLRQMDELHIKMRKYVETSHSLREQMRTDPHDPSVADEKRFSRAVSCLNDIDENDAVPERRITAMQMNDYVTFYQYCWIRFYLKFQLHHVDNEWPRPDVKLDLWQIPWPIINVDEAIRDEWKYSTLVVVTSPGDITYERVKAFLDHPHRPHGLRGLSTAAAAEAELPRFTYETMTACILPLLPADNVLATRVMKCFERVKEILRSLAHSR</sequence>
<name>A0A0D7A0U3_9AGAR</name>
<dbReference type="Proteomes" id="UP000054144">
    <property type="component" value="Unassembled WGS sequence"/>
</dbReference>
<gene>
    <name evidence="1" type="ORF">FISHEDRAFT_78920</name>
</gene>
<reference evidence="1 2" key="1">
    <citation type="journal article" date="2015" name="Fungal Genet. Biol.">
        <title>Evolution of novel wood decay mechanisms in Agaricales revealed by the genome sequences of Fistulina hepatica and Cylindrobasidium torrendii.</title>
        <authorList>
            <person name="Floudas D."/>
            <person name="Held B.W."/>
            <person name="Riley R."/>
            <person name="Nagy L.G."/>
            <person name="Koehler G."/>
            <person name="Ransdell A.S."/>
            <person name="Younus H."/>
            <person name="Chow J."/>
            <person name="Chiniquy J."/>
            <person name="Lipzen A."/>
            <person name="Tritt A."/>
            <person name="Sun H."/>
            <person name="Haridas S."/>
            <person name="LaButti K."/>
            <person name="Ohm R.A."/>
            <person name="Kues U."/>
            <person name="Blanchette R.A."/>
            <person name="Grigoriev I.V."/>
            <person name="Minto R.E."/>
            <person name="Hibbett D.S."/>
        </authorList>
    </citation>
    <scope>NUCLEOTIDE SEQUENCE [LARGE SCALE GENOMIC DNA]</scope>
    <source>
        <strain evidence="1 2">ATCC 64428</strain>
    </source>
</reference>
<accession>A0A0D7A0U3</accession>
<organism evidence="1 2">
    <name type="scientific">Fistulina hepatica ATCC 64428</name>
    <dbReference type="NCBI Taxonomy" id="1128425"/>
    <lineage>
        <taxon>Eukaryota</taxon>
        <taxon>Fungi</taxon>
        <taxon>Dikarya</taxon>
        <taxon>Basidiomycota</taxon>
        <taxon>Agaricomycotina</taxon>
        <taxon>Agaricomycetes</taxon>
        <taxon>Agaricomycetidae</taxon>
        <taxon>Agaricales</taxon>
        <taxon>Fistulinaceae</taxon>
        <taxon>Fistulina</taxon>
    </lineage>
</organism>